<dbReference type="OrthoDB" id="9803233at2"/>
<dbReference type="InterPro" id="IPR050832">
    <property type="entry name" value="Bact_Acetyltransf"/>
</dbReference>
<dbReference type="AlphaFoldDB" id="A0A2R8BTX1"/>
<dbReference type="Gene3D" id="3.40.630.30">
    <property type="match status" value="1"/>
</dbReference>
<evidence type="ECO:0000256" key="2">
    <source>
        <dbReference type="ARBA" id="ARBA00023315"/>
    </source>
</evidence>
<dbReference type="SUPFAM" id="SSF55729">
    <property type="entry name" value="Acyl-CoA N-acyltransferases (Nat)"/>
    <property type="match status" value="1"/>
</dbReference>
<dbReference type="InterPro" id="IPR000182">
    <property type="entry name" value="GNAT_dom"/>
</dbReference>
<keyword evidence="1 4" id="KW-0808">Transferase</keyword>
<name>A0A2R8BTX1_9RHOB</name>
<dbReference type="GO" id="GO:0016747">
    <property type="term" value="F:acyltransferase activity, transferring groups other than amino-acyl groups"/>
    <property type="evidence" value="ECO:0007669"/>
    <property type="project" value="InterPro"/>
</dbReference>
<accession>A0A2R8BTX1</accession>
<evidence type="ECO:0000313" key="5">
    <source>
        <dbReference type="Proteomes" id="UP000244912"/>
    </source>
</evidence>
<gene>
    <name evidence="4" type="primary">ysnE</name>
    <name evidence="4" type="ORF">PAA8504_01414</name>
</gene>
<dbReference type="InterPro" id="IPR016181">
    <property type="entry name" value="Acyl_CoA_acyltransferase"/>
</dbReference>
<dbReference type="PANTHER" id="PTHR43877">
    <property type="entry name" value="AMINOALKYLPHOSPHONATE N-ACETYLTRANSFERASE-RELATED-RELATED"/>
    <property type="match status" value="1"/>
</dbReference>
<sequence length="155" mass="16169">MGIEVSRADVADEGVQACLAESAALMAALFPPEDNHGIAPGAEDPELCMFAAREGGRVIGTAAMAPRDGYGEVKAMFVSPGLQGHGIGAQLLAAVEDEARARGIDCLRLETGAPLAAACRLYRKVGYRDRAAFGEYADGTTSIFMEKTLTPLSPP</sequence>
<dbReference type="Proteomes" id="UP000244912">
    <property type="component" value="Unassembled WGS sequence"/>
</dbReference>
<keyword evidence="2 4" id="KW-0012">Acyltransferase</keyword>
<evidence type="ECO:0000256" key="1">
    <source>
        <dbReference type="ARBA" id="ARBA00022679"/>
    </source>
</evidence>
<proteinExistence type="predicted"/>
<dbReference type="PANTHER" id="PTHR43877:SF2">
    <property type="entry name" value="AMINOALKYLPHOSPHONATE N-ACETYLTRANSFERASE-RELATED"/>
    <property type="match status" value="1"/>
</dbReference>
<dbReference type="EMBL" id="ONZF01000002">
    <property type="protein sequence ID" value="SPJ23601.1"/>
    <property type="molecule type" value="Genomic_DNA"/>
</dbReference>
<reference evidence="4 5" key="1">
    <citation type="submission" date="2018-03" db="EMBL/GenBank/DDBJ databases">
        <authorList>
            <person name="Keele B.F."/>
        </authorList>
    </citation>
    <scope>NUCLEOTIDE SEQUENCE [LARGE SCALE GENOMIC DNA]</scope>
    <source>
        <strain evidence="4 5">CECT 8504</strain>
    </source>
</reference>
<dbReference type="CDD" id="cd04301">
    <property type="entry name" value="NAT_SF"/>
    <property type="match status" value="1"/>
</dbReference>
<dbReference type="PROSITE" id="PS51186">
    <property type="entry name" value="GNAT"/>
    <property type="match status" value="1"/>
</dbReference>
<feature type="domain" description="N-acetyltransferase" evidence="3">
    <location>
        <begin position="3"/>
        <end position="150"/>
    </location>
</feature>
<keyword evidence="5" id="KW-1185">Reference proteome</keyword>
<dbReference type="Pfam" id="PF00583">
    <property type="entry name" value="Acetyltransf_1"/>
    <property type="match status" value="1"/>
</dbReference>
<dbReference type="EC" id="2.3.1.-" evidence="4"/>
<evidence type="ECO:0000259" key="3">
    <source>
        <dbReference type="PROSITE" id="PS51186"/>
    </source>
</evidence>
<organism evidence="4 5">
    <name type="scientific">Palleronia abyssalis</name>
    <dbReference type="NCBI Taxonomy" id="1501240"/>
    <lineage>
        <taxon>Bacteria</taxon>
        <taxon>Pseudomonadati</taxon>
        <taxon>Pseudomonadota</taxon>
        <taxon>Alphaproteobacteria</taxon>
        <taxon>Rhodobacterales</taxon>
        <taxon>Roseobacteraceae</taxon>
        <taxon>Palleronia</taxon>
    </lineage>
</organism>
<protein>
    <submittedName>
        <fullName evidence="4">Putative N-acetyltransferase YsnE</fullName>
        <ecNumber evidence="4">2.3.1.-</ecNumber>
    </submittedName>
</protein>
<dbReference type="RefSeq" id="WP_108893418.1">
    <property type="nucleotide sequence ID" value="NZ_ONZF01000002.1"/>
</dbReference>
<evidence type="ECO:0000313" key="4">
    <source>
        <dbReference type="EMBL" id="SPJ23601.1"/>
    </source>
</evidence>